<feature type="region of interest" description="Disordered" evidence="3">
    <location>
        <begin position="470"/>
        <end position="490"/>
    </location>
</feature>
<dbReference type="Gene3D" id="1.25.10.10">
    <property type="entry name" value="Leucine-rich Repeat Variant"/>
    <property type="match status" value="1"/>
</dbReference>
<name>A0A7R8VKW0_TIMDO</name>
<dbReference type="InterPro" id="IPR010472">
    <property type="entry name" value="FH3_dom"/>
</dbReference>
<dbReference type="InterPro" id="IPR051412">
    <property type="entry name" value="Formin_Homology_Diaphanous_sf"/>
</dbReference>
<dbReference type="InterPro" id="IPR014768">
    <property type="entry name" value="GBD/FH3_dom"/>
</dbReference>
<sequence length="490" mass="56636">MNTFERTKKHNTKGDRTSLFWRSKKSEKHDGEKVVAMAQSMEGIPEHEKEAMFEKMLVHTSCKRWEGEAGPPQKKHKCSFEATDALASVLMNHFYHKLHRYHQNLLQPFASEFNIDEMNLSEEKKAPLRRRSKEYKEKMLLGFTTAITMPPIGLKKLKDHKMEQPEDYIFDLSAPNPSLDRLTQIIRSLRVALTSNPLTWVHAFGPTGLERILSILDSYNKNDSEHNRIQKECLRCLQKFMNNTVGFKQVLNQDRALSIIAECLNPAKKGVMLEAVKILAPLCLVPEGHSKVLEAITITAEKSQRQRFLLIVEGISKGYEGSGYGSLTLGCLQLINAIISKAHDLEYRMHLRNEFLRTGLDKMLQRLENDSTQDLMIQLEYFKSDKDEDYYELVHKFDNVFIDIQELDDCYDVIKNLVKNTPSENHFLSIMQHLMFIRDDMDIRHKEYLKSERRIYELSDSNIINLEDDLSDDSSSKNILGDDGDNMSGV</sequence>
<dbReference type="GO" id="GO:0003779">
    <property type="term" value="F:actin binding"/>
    <property type="evidence" value="ECO:0007669"/>
    <property type="project" value="InterPro"/>
</dbReference>
<dbReference type="PROSITE" id="PS51232">
    <property type="entry name" value="GBD_FH3"/>
    <property type="match status" value="1"/>
</dbReference>
<keyword evidence="2" id="KW-0175">Coiled coil</keyword>
<dbReference type="SUPFAM" id="SSF48371">
    <property type="entry name" value="ARM repeat"/>
    <property type="match status" value="1"/>
</dbReference>
<dbReference type="Pfam" id="PF06371">
    <property type="entry name" value="Drf_GBD"/>
    <property type="match status" value="1"/>
</dbReference>
<dbReference type="SMART" id="SM01139">
    <property type="entry name" value="Drf_FH3"/>
    <property type="match status" value="1"/>
</dbReference>
<dbReference type="GO" id="GO:0030041">
    <property type="term" value="P:actin filament polymerization"/>
    <property type="evidence" value="ECO:0007669"/>
    <property type="project" value="TreeGrafter"/>
</dbReference>
<accession>A0A7R8VKW0</accession>
<dbReference type="GO" id="GO:0031267">
    <property type="term" value="F:small GTPase binding"/>
    <property type="evidence" value="ECO:0007669"/>
    <property type="project" value="InterPro"/>
</dbReference>
<dbReference type="Gene3D" id="1.10.238.150">
    <property type="entry name" value="Formin, FH3 diaphanous domain"/>
    <property type="match status" value="1"/>
</dbReference>
<dbReference type="InterPro" id="IPR011989">
    <property type="entry name" value="ARM-like"/>
</dbReference>
<dbReference type="AlphaFoldDB" id="A0A7R8VKW0"/>
<organism evidence="5">
    <name type="scientific">Timema douglasi</name>
    <name type="common">Walking stick</name>
    <dbReference type="NCBI Taxonomy" id="61478"/>
    <lineage>
        <taxon>Eukaryota</taxon>
        <taxon>Metazoa</taxon>
        <taxon>Ecdysozoa</taxon>
        <taxon>Arthropoda</taxon>
        <taxon>Hexapoda</taxon>
        <taxon>Insecta</taxon>
        <taxon>Pterygota</taxon>
        <taxon>Neoptera</taxon>
        <taxon>Polyneoptera</taxon>
        <taxon>Phasmatodea</taxon>
        <taxon>Timematodea</taxon>
        <taxon>Timematoidea</taxon>
        <taxon>Timematidae</taxon>
        <taxon>Timema</taxon>
    </lineage>
</organism>
<protein>
    <recommendedName>
        <fullName evidence="4">GBD/FH3 domain-containing protein</fullName>
    </recommendedName>
</protein>
<evidence type="ECO:0000256" key="1">
    <source>
        <dbReference type="ARBA" id="ARBA00008214"/>
    </source>
</evidence>
<comment type="similarity">
    <text evidence="1">Belongs to the formin homology family. Diaphanous subfamily.</text>
</comment>
<dbReference type="PANTHER" id="PTHR45691">
    <property type="entry name" value="PROTEIN DIAPHANOUS"/>
    <property type="match status" value="1"/>
</dbReference>
<dbReference type="InterPro" id="IPR044933">
    <property type="entry name" value="DIA_GBD_sf"/>
</dbReference>
<dbReference type="GO" id="GO:0005884">
    <property type="term" value="C:actin filament"/>
    <property type="evidence" value="ECO:0007669"/>
    <property type="project" value="TreeGrafter"/>
</dbReference>
<evidence type="ECO:0000256" key="3">
    <source>
        <dbReference type="SAM" id="MobiDB-lite"/>
    </source>
</evidence>
<dbReference type="InterPro" id="IPR010473">
    <property type="entry name" value="GTPase-bd"/>
</dbReference>
<dbReference type="InterPro" id="IPR016024">
    <property type="entry name" value="ARM-type_fold"/>
</dbReference>
<feature type="domain" description="GBD/FH3" evidence="4">
    <location>
        <begin position="94"/>
        <end position="466"/>
    </location>
</feature>
<reference evidence="5" key="1">
    <citation type="submission" date="2020-11" db="EMBL/GenBank/DDBJ databases">
        <authorList>
            <person name="Tran Van P."/>
        </authorList>
    </citation>
    <scope>NUCLEOTIDE SEQUENCE</scope>
</reference>
<evidence type="ECO:0000313" key="5">
    <source>
        <dbReference type="EMBL" id="CAD7200441.1"/>
    </source>
</evidence>
<gene>
    <name evidence="5" type="ORF">TDIB3V08_LOCUS6660</name>
</gene>
<proteinExistence type="inferred from homology"/>
<dbReference type="Gene3D" id="1.10.20.40">
    <property type="entry name" value="Formin, diaphanous GTPase-binding domain"/>
    <property type="match status" value="1"/>
</dbReference>
<dbReference type="SMART" id="SM01140">
    <property type="entry name" value="Drf_GBD"/>
    <property type="match status" value="1"/>
</dbReference>
<evidence type="ECO:0000259" key="4">
    <source>
        <dbReference type="PROSITE" id="PS51232"/>
    </source>
</evidence>
<dbReference type="Pfam" id="PF06367">
    <property type="entry name" value="Drf_FH3"/>
    <property type="match status" value="1"/>
</dbReference>
<evidence type="ECO:0000256" key="2">
    <source>
        <dbReference type="ARBA" id="ARBA00023054"/>
    </source>
</evidence>
<dbReference type="PANTHER" id="PTHR45691:SF6">
    <property type="entry name" value="PROTEIN DIAPHANOUS"/>
    <property type="match status" value="1"/>
</dbReference>
<dbReference type="EMBL" id="OA567494">
    <property type="protein sequence ID" value="CAD7200441.1"/>
    <property type="molecule type" value="Genomic_DNA"/>
</dbReference>